<organism evidence="1 2">
    <name type="scientific">Fluoribacter dumoffii</name>
    <dbReference type="NCBI Taxonomy" id="463"/>
    <lineage>
        <taxon>Bacteria</taxon>
        <taxon>Pseudomonadati</taxon>
        <taxon>Pseudomonadota</taxon>
        <taxon>Gammaproteobacteria</taxon>
        <taxon>Legionellales</taxon>
        <taxon>Legionellaceae</taxon>
        <taxon>Fluoribacter</taxon>
    </lineage>
</organism>
<dbReference type="Proteomes" id="UP000254554">
    <property type="component" value="Unassembled WGS sequence"/>
</dbReference>
<protein>
    <submittedName>
        <fullName evidence="1">Uncharacterized protein</fullName>
    </submittedName>
</protein>
<dbReference type="EMBL" id="UGGT01000001">
    <property type="protein sequence ID" value="STO22920.1"/>
    <property type="molecule type" value="Genomic_DNA"/>
</dbReference>
<reference evidence="1 2" key="1">
    <citation type="submission" date="2018-06" db="EMBL/GenBank/DDBJ databases">
        <authorList>
            <consortium name="Pathogen Informatics"/>
            <person name="Doyle S."/>
        </authorList>
    </citation>
    <scope>NUCLEOTIDE SEQUENCE [LARGE SCALE GENOMIC DNA]</scope>
    <source>
        <strain evidence="1 2">NCTC11370</strain>
    </source>
</reference>
<evidence type="ECO:0000313" key="1">
    <source>
        <dbReference type="EMBL" id="STO22920.1"/>
    </source>
</evidence>
<sequence>MVADGIQPYLSLWKGHGLHNRSCAIHFDAVCRMSERQLYDHIDQNKANYYNSRPTSKRLLMCLPNLKPIPSILNPGYL</sequence>
<evidence type="ECO:0000313" key="2">
    <source>
        <dbReference type="Proteomes" id="UP000254554"/>
    </source>
</evidence>
<name>A0A377GEC1_9GAMM</name>
<dbReference type="AlphaFoldDB" id="A0A377GEC1"/>
<accession>A0A377GEC1</accession>
<proteinExistence type="predicted"/>
<keyword evidence="2" id="KW-1185">Reference proteome</keyword>
<dbReference type="STRING" id="1094715.GCA_000236165_03008"/>
<gene>
    <name evidence="1" type="ORF">NCTC11370_03022</name>
</gene>